<organism evidence="2">
    <name type="scientific">Spathaspora passalidarum (strain NRRL Y-27907 / 11-Y1)</name>
    <dbReference type="NCBI Taxonomy" id="619300"/>
    <lineage>
        <taxon>Eukaryota</taxon>
        <taxon>Fungi</taxon>
        <taxon>Dikarya</taxon>
        <taxon>Ascomycota</taxon>
        <taxon>Saccharomycotina</taxon>
        <taxon>Pichiomycetes</taxon>
        <taxon>Debaryomycetaceae</taxon>
        <taxon>Spathaspora</taxon>
    </lineage>
</organism>
<dbReference type="Proteomes" id="UP000000709">
    <property type="component" value="Unassembled WGS sequence"/>
</dbReference>
<evidence type="ECO:0000313" key="1">
    <source>
        <dbReference type="EMBL" id="EGW30191.1"/>
    </source>
</evidence>
<gene>
    <name evidence="1" type="ORF">SPAPADRAFT_63804</name>
</gene>
<name>G3AVM6_SPAPN</name>
<reference evidence="1 2" key="1">
    <citation type="journal article" date="2011" name="Proc. Natl. Acad. Sci. U.S.A.">
        <title>Comparative genomics of xylose-fermenting fungi for enhanced biofuel production.</title>
        <authorList>
            <person name="Wohlbach D.J."/>
            <person name="Kuo A."/>
            <person name="Sato T.K."/>
            <person name="Potts K.M."/>
            <person name="Salamov A.A."/>
            <person name="LaButti K.M."/>
            <person name="Sun H."/>
            <person name="Clum A."/>
            <person name="Pangilinan J.L."/>
            <person name="Lindquist E.A."/>
            <person name="Lucas S."/>
            <person name="Lapidus A."/>
            <person name="Jin M."/>
            <person name="Gunawan C."/>
            <person name="Balan V."/>
            <person name="Dale B.E."/>
            <person name="Jeffries T.W."/>
            <person name="Zinkel R."/>
            <person name="Barry K.W."/>
            <person name="Grigoriev I.V."/>
            <person name="Gasch A.P."/>
        </authorList>
    </citation>
    <scope>NUCLEOTIDE SEQUENCE [LARGE SCALE GENOMIC DNA]</scope>
    <source>
        <strain evidence="2">NRRL Y-27907 / 11-Y1</strain>
    </source>
</reference>
<keyword evidence="2" id="KW-1185">Reference proteome</keyword>
<protein>
    <submittedName>
        <fullName evidence="1">Uncharacterized protein</fullName>
    </submittedName>
</protein>
<evidence type="ECO:0000313" key="2">
    <source>
        <dbReference type="Proteomes" id="UP000000709"/>
    </source>
</evidence>
<dbReference type="HOGENOM" id="CLU_3070179_0_0_1"/>
<dbReference type="AlphaFoldDB" id="G3AVM6"/>
<proteinExistence type="predicted"/>
<dbReference type="GeneID" id="18874922"/>
<accession>G3AVM6</accession>
<sequence>MTHLPIHPSKARIHTRIKFQKYKSSSSENASYYIYTEADPETVASDYLNYEFY</sequence>
<dbReference type="KEGG" id="spaa:SPAPADRAFT_63804"/>
<dbReference type="RefSeq" id="XP_007377957.1">
    <property type="nucleotide sequence ID" value="XM_007377895.1"/>
</dbReference>
<dbReference type="EMBL" id="GL996506">
    <property type="protein sequence ID" value="EGW30191.1"/>
    <property type="molecule type" value="Genomic_DNA"/>
</dbReference>
<dbReference type="InParanoid" id="G3AVM6"/>